<gene>
    <name evidence="3" type="ORF">CcCBS67573_g10106</name>
</gene>
<evidence type="ECO:0000256" key="1">
    <source>
        <dbReference type="SAM" id="SignalP"/>
    </source>
</evidence>
<evidence type="ECO:0000313" key="4">
    <source>
        <dbReference type="Proteomes" id="UP000320333"/>
    </source>
</evidence>
<dbReference type="GO" id="GO:0008081">
    <property type="term" value="F:phosphoric diester hydrolase activity"/>
    <property type="evidence" value="ECO:0007669"/>
    <property type="project" value="InterPro"/>
</dbReference>
<evidence type="ECO:0000259" key="2">
    <source>
        <dbReference type="Pfam" id="PF12708"/>
    </source>
</evidence>
<dbReference type="InterPro" id="IPR012334">
    <property type="entry name" value="Pectin_lyas_fold"/>
</dbReference>
<dbReference type="GO" id="GO:0004650">
    <property type="term" value="F:polygalacturonase activity"/>
    <property type="evidence" value="ECO:0007669"/>
    <property type="project" value="InterPro"/>
</dbReference>
<dbReference type="GO" id="GO:0006629">
    <property type="term" value="P:lipid metabolic process"/>
    <property type="evidence" value="ECO:0007669"/>
    <property type="project" value="InterPro"/>
</dbReference>
<dbReference type="Gene3D" id="2.160.20.10">
    <property type="entry name" value="Single-stranded right-handed beta-helix, Pectin lyase-like"/>
    <property type="match status" value="2"/>
</dbReference>
<dbReference type="CDD" id="cd23668">
    <property type="entry name" value="GH55_beta13glucanase-like"/>
    <property type="match status" value="1"/>
</dbReference>
<proteinExistence type="predicted"/>
<feature type="domain" description="Rhamnogalacturonase A/B/Epimerase-like pectate lyase" evidence="2">
    <location>
        <begin position="40"/>
        <end position="269"/>
    </location>
</feature>
<dbReference type="PANTHER" id="PTHR33928">
    <property type="entry name" value="POLYGALACTURONASE QRT3"/>
    <property type="match status" value="1"/>
</dbReference>
<organism evidence="3 4">
    <name type="scientific">Chytriomyces confervae</name>
    <dbReference type="NCBI Taxonomy" id="246404"/>
    <lineage>
        <taxon>Eukaryota</taxon>
        <taxon>Fungi</taxon>
        <taxon>Fungi incertae sedis</taxon>
        <taxon>Chytridiomycota</taxon>
        <taxon>Chytridiomycota incertae sedis</taxon>
        <taxon>Chytridiomycetes</taxon>
        <taxon>Chytridiales</taxon>
        <taxon>Chytriomycetaceae</taxon>
        <taxon>Chytriomyces</taxon>
    </lineage>
</organism>
<sequence length="1232" mass="133327">MQLLLFLLSLVGLSHASFWLKDIKHQGVLPFGSDSAYSVFRDVRAYGAIGDGITDDTAAINKAITEGKRCGLGCDSTTATPAIIYFPPGTYLVSAPLIQYYYTFMIGDANQLATIKAAANFVMTYPWFTYVIDADPYGPGGVNWFVNQNNFFRQIRNLKIDLTGLPASALIGGIHWQVSQATSLQNIEITMAPASPETKQKGIFIENGSGGFFTDIILNGGNIGMDVGNQQFTTRNIVFNGCNTAVTMSWDWGWVFKSLQINNCGTGVDMSVVNPTSGKQDVGSVILLDSKISNTGVGVKTSFGIANNGSAGSLIVDNVIFDNTPSAVTDSGEVVLFGNTVIKSWGQGFYSDGSSQFPPFRMRGSLDNIENPSGLLDATGKFFERSKPQSKDLPASAFLSVKSAGAKGDGATDDTDVIQNVLNSASSSQVVFFDHGAYLVSRTILVPKGVRIVGEAWPIILAKGAAFQNPAAPVPVFQVGNIGDVGSVEISDLMFETSGPQPGAILIQFNMKPSSPGATGMWDVHGRVGGTVGSHLQQGECLHGSLNYDSCSGPFLMMHITKSAGAAALESASSLEEEFSLKASRQSPVWLYGTAAEHNQMYNYQFSGASNVFAAMLQSETPYYQGTPDALKPFKTNAEYNDPDFSNCLPGSKSCIRSWGLRVVQSSNIMIYGAGLYSFFENYAQSCINTLSCQDNMVSIEASKVTMFNLHTVGTSNMISIDSEARVPAEPLNATYCSTLAMFVSEVSSIHPPNPRPSKRIRPFWIVGHNPNSMEEVQKFIDQGANALEPDFGYRSNGGGAIAICHFVDASTECGAQDQTAQDYLNQLREKLTAQPGKISTIMLDIKTSLVRAPTAFGAPMKLINLIHDLTKSIPLNIMYSVSSLDEAKVFFTPEFVKNLGPKEGIYIDYENQPQVVLDYYKSINAPRYGYGNGISFANPGQDIWAPNIRPSIREAAWYQAATGQGQSVGTWTSNARTDQLDFIRGGASSIIVDTSKSSSDPYVRGIQSLVNLIKLNSEVKSLVRLGSIKDNLWTSNLGRYGLAINVPEYVKKVGPNRNLITLTLVGANGQASCVVDYSYAHRLVPDDPTYATIISEDLGTLDKIIVESPVSTKMITSQPGKQKSSSNDQAAQDFTLAKALPWVLPAKRIATARIELVGDLGKVATTNAVPEQRLKIGVGATTVWVLLRVRAVIQMPNARQVTARTAYAQSESRMEKVCFNLPPRYFFFPRY</sequence>
<dbReference type="EMBL" id="QEAP01001180">
    <property type="protein sequence ID" value="TPX50175.1"/>
    <property type="molecule type" value="Genomic_DNA"/>
</dbReference>
<dbReference type="InterPro" id="IPR011050">
    <property type="entry name" value="Pectin_lyase_fold/virulence"/>
</dbReference>
<name>A0A507DFQ1_9FUNG</name>
<dbReference type="Pfam" id="PF12708">
    <property type="entry name" value="Pect-lyase_RHGA_epim"/>
    <property type="match status" value="2"/>
</dbReference>
<comment type="caution">
    <text evidence="3">The sequence shown here is derived from an EMBL/GenBank/DDBJ whole genome shotgun (WGS) entry which is preliminary data.</text>
</comment>
<dbReference type="AlphaFoldDB" id="A0A507DFQ1"/>
<dbReference type="InterPro" id="IPR039279">
    <property type="entry name" value="QRT3-like"/>
</dbReference>
<dbReference type="PANTHER" id="PTHR33928:SF2">
    <property type="entry name" value="PECTATE LYASE SUPERFAMILY PROTEIN DOMAIN-CONTAINING PROTEIN-RELATED"/>
    <property type="match status" value="1"/>
</dbReference>
<dbReference type="OrthoDB" id="1046782at2759"/>
<dbReference type="InterPro" id="IPR017946">
    <property type="entry name" value="PLC-like_Pdiesterase_TIM-brl"/>
</dbReference>
<feature type="domain" description="Rhamnogalacturonase A/B/Epimerase-like pectate lyase" evidence="2">
    <location>
        <begin position="398"/>
        <end position="468"/>
    </location>
</feature>
<keyword evidence="4" id="KW-1185">Reference proteome</keyword>
<dbReference type="Proteomes" id="UP000320333">
    <property type="component" value="Unassembled WGS sequence"/>
</dbReference>
<reference evidence="3 4" key="1">
    <citation type="journal article" date="2019" name="Sci. Rep.">
        <title>Comparative genomics of chytrid fungi reveal insights into the obligate biotrophic and pathogenic lifestyle of Synchytrium endobioticum.</title>
        <authorList>
            <person name="van de Vossenberg B.T.L.H."/>
            <person name="Warris S."/>
            <person name="Nguyen H.D.T."/>
            <person name="van Gent-Pelzer M.P.E."/>
            <person name="Joly D.L."/>
            <person name="van de Geest H.C."/>
            <person name="Bonants P.J.M."/>
            <person name="Smith D.S."/>
            <person name="Levesque C.A."/>
            <person name="van der Lee T.A.J."/>
        </authorList>
    </citation>
    <scope>NUCLEOTIDE SEQUENCE [LARGE SCALE GENOMIC DNA]</scope>
    <source>
        <strain evidence="3 4">CBS 675.73</strain>
    </source>
</reference>
<keyword evidence="1" id="KW-0732">Signal</keyword>
<accession>A0A507DFQ1</accession>
<feature type="chain" id="PRO_5021211305" description="Rhamnogalacturonase A/B/Epimerase-like pectate lyase domain-containing protein" evidence="1">
    <location>
        <begin position="17"/>
        <end position="1232"/>
    </location>
</feature>
<protein>
    <recommendedName>
        <fullName evidence="2">Rhamnogalacturonase A/B/Epimerase-like pectate lyase domain-containing protein</fullName>
    </recommendedName>
</protein>
<dbReference type="InterPro" id="IPR024535">
    <property type="entry name" value="RHGA/B-epi-like_pectate_lyase"/>
</dbReference>
<dbReference type="SUPFAM" id="SSF51126">
    <property type="entry name" value="Pectin lyase-like"/>
    <property type="match status" value="2"/>
</dbReference>
<feature type="signal peptide" evidence="1">
    <location>
        <begin position="1"/>
        <end position="16"/>
    </location>
</feature>
<dbReference type="STRING" id="246404.A0A507DFQ1"/>
<dbReference type="Gene3D" id="3.20.20.190">
    <property type="entry name" value="Phosphatidylinositol (PI) phosphodiesterase"/>
    <property type="match status" value="1"/>
</dbReference>
<evidence type="ECO:0000313" key="3">
    <source>
        <dbReference type="EMBL" id="TPX50175.1"/>
    </source>
</evidence>